<accession>A0ABU1LER5</accession>
<keyword evidence="2" id="KW-1185">Reference proteome</keyword>
<sequence length="344" mass="38704">MKKILAFILFSVLISAQKVELIKLDQNIKDKNGRTKSLTFVDNRTDKTIGTITDKDETAEIKFADENLKSHIESRFLNDNKKLGNTDIVVMLEELKVYDEQDRNKDFPYAKLKIRISSFLKRNDKYYFINRFDNVIVCNPKITSHAQRYLVPRISDIITEFIKASYSNTISGSFIPESEINNYNEYLGKNYKAFNNPELKDGVYTSFKSFYNQEPNADYSTEKNRKGKVVRLMQNGIQTSLSEMYCYVEGGKAYKLTPVGFDEMKKDKKGFSIFSSRVNLFAENKGGGAMVGAIAGGVVGALIGAAIDSASNSNSGAMNGIGYKSTIESYVYIDSLTGGYIFTK</sequence>
<gene>
    <name evidence="1" type="ORF">J2781_001969</name>
</gene>
<evidence type="ECO:0000313" key="2">
    <source>
        <dbReference type="Proteomes" id="UP001184853"/>
    </source>
</evidence>
<evidence type="ECO:0000313" key="1">
    <source>
        <dbReference type="EMBL" id="MDR6405045.1"/>
    </source>
</evidence>
<comment type="caution">
    <text evidence="1">The sequence shown here is derived from an EMBL/GenBank/DDBJ whole genome shotgun (WGS) entry which is preliminary data.</text>
</comment>
<dbReference type="RefSeq" id="WP_062163103.1">
    <property type="nucleotide sequence ID" value="NZ_JAVDQS010000004.1"/>
</dbReference>
<proteinExistence type="predicted"/>
<reference evidence="1 2" key="1">
    <citation type="submission" date="2023-07" db="EMBL/GenBank/DDBJ databases">
        <title>Sorghum-associated microbial communities from plants grown in Nebraska, USA.</title>
        <authorList>
            <person name="Schachtman D."/>
        </authorList>
    </citation>
    <scope>NUCLEOTIDE SEQUENCE [LARGE SCALE GENOMIC DNA]</scope>
    <source>
        <strain evidence="1 2">DS1709</strain>
    </source>
</reference>
<name>A0ABU1LER5_9FLAO</name>
<organism evidence="1 2">
    <name type="scientific">Chryseobacterium geocarposphaerae</name>
    <dbReference type="NCBI Taxonomy" id="1416776"/>
    <lineage>
        <taxon>Bacteria</taxon>
        <taxon>Pseudomonadati</taxon>
        <taxon>Bacteroidota</taxon>
        <taxon>Flavobacteriia</taxon>
        <taxon>Flavobacteriales</taxon>
        <taxon>Weeksellaceae</taxon>
        <taxon>Chryseobacterium group</taxon>
        <taxon>Chryseobacterium</taxon>
    </lineage>
</organism>
<protein>
    <recommendedName>
        <fullName evidence="3">Glycine zipper domain-containing protein</fullName>
    </recommendedName>
</protein>
<dbReference type="Proteomes" id="UP001184853">
    <property type="component" value="Unassembled WGS sequence"/>
</dbReference>
<evidence type="ECO:0008006" key="3">
    <source>
        <dbReference type="Google" id="ProtNLM"/>
    </source>
</evidence>
<dbReference type="EMBL" id="JAVDQS010000004">
    <property type="protein sequence ID" value="MDR6405045.1"/>
    <property type="molecule type" value="Genomic_DNA"/>
</dbReference>